<gene>
    <name evidence="1" type="ORF">LSAT_V11C400193030</name>
</gene>
<comment type="caution">
    <text evidence="1">The sequence shown here is derived from an EMBL/GenBank/DDBJ whole genome shotgun (WGS) entry which is preliminary data.</text>
</comment>
<proteinExistence type="predicted"/>
<name>A0A9R1VX85_LACSA</name>
<protein>
    <submittedName>
        <fullName evidence="1">Uncharacterized protein</fullName>
    </submittedName>
</protein>
<organism evidence="1 2">
    <name type="scientific">Lactuca sativa</name>
    <name type="common">Garden lettuce</name>
    <dbReference type="NCBI Taxonomy" id="4236"/>
    <lineage>
        <taxon>Eukaryota</taxon>
        <taxon>Viridiplantae</taxon>
        <taxon>Streptophyta</taxon>
        <taxon>Embryophyta</taxon>
        <taxon>Tracheophyta</taxon>
        <taxon>Spermatophyta</taxon>
        <taxon>Magnoliopsida</taxon>
        <taxon>eudicotyledons</taxon>
        <taxon>Gunneridae</taxon>
        <taxon>Pentapetalae</taxon>
        <taxon>asterids</taxon>
        <taxon>campanulids</taxon>
        <taxon>Asterales</taxon>
        <taxon>Asteraceae</taxon>
        <taxon>Cichorioideae</taxon>
        <taxon>Cichorieae</taxon>
        <taxon>Lactucinae</taxon>
        <taxon>Lactuca</taxon>
    </lineage>
</organism>
<dbReference type="AlphaFoldDB" id="A0A9R1VX85"/>
<dbReference type="Proteomes" id="UP000235145">
    <property type="component" value="Unassembled WGS sequence"/>
</dbReference>
<reference evidence="1 2" key="1">
    <citation type="journal article" date="2017" name="Nat. Commun.">
        <title>Genome assembly with in vitro proximity ligation data and whole-genome triplication in lettuce.</title>
        <authorList>
            <person name="Reyes-Chin-Wo S."/>
            <person name="Wang Z."/>
            <person name="Yang X."/>
            <person name="Kozik A."/>
            <person name="Arikit S."/>
            <person name="Song C."/>
            <person name="Xia L."/>
            <person name="Froenicke L."/>
            <person name="Lavelle D.O."/>
            <person name="Truco M.J."/>
            <person name="Xia R."/>
            <person name="Zhu S."/>
            <person name="Xu C."/>
            <person name="Xu H."/>
            <person name="Xu X."/>
            <person name="Cox K."/>
            <person name="Korf I."/>
            <person name="Meyers B.C."/>
            <person name="Michelmore R.W."/>
        </authorList>
    </citation>
    <scope>NUCLEOTIDE SEQUENCE [LARGE SCALE GENOMIC DNA]</scope>
    <source>
        <strain evidence="2">cv. Salinas</strain>
        <tissue evidence="1">Seedlings</tissue>
    </source>
</reference>
<dbReference type="PANTHER" id="PTHR35046:SF23">
    <property type="entry name" value="NUCLEOTIDYLTRANSFERASE, RIBONUCLEASE H"/>
    <property type="match status" value="1"/>
</dbReference>
<accession>A0A9R1VX85</accession>
<dbReference type="EMBL" id="NBSK02000004">
    <property type="protein sequence ID" value="KAJ0212988.1"/>
    <property type="molecule type" value="Genomic_DNA"/>
</dbReference>
<evidence type="ECO:0000313" key="2">
    <source>
        <dbReference type="Proteomes" id="UP000235145"/>
    </source>
</evidence>
<keyword evidence="2" id="KW-1185">Reference proteome</keyword>
<sequence length="133" mass="14947">MAVRSADVTRRVSKHLHFKKKEGVNVQLVPLDTRETDTEALILTRSAFMDFIRTTRPAIMFGLLVAEANPMTVTPSAEVQPLLTEFCDVFPIDIPPSLPLVREIQHCIDFISGATIPNKPAYRMSPNEYAELH</sequence>
<dbReference type="PANTHER" id="PTHR35046">
    <property type="entry name" value="ZINC KNUCKLE (CCHC-TYPE) FAMILY PROTEIN"/>
    <property type="match status" value="1"/>
</dbReference>
<evidence type="ECO:0000313" key="1">
    <source>
        <dbReference type="EMBL" id="KAJ0212988.1"/>
    </source>
</evidence>